<proteinExistence type="inferred from homology"/>
<keyword evidence="6 7" id="KW-0472">Membrane</keyword>
<evidence type="ECO:0000313" key="9">
    <source>
        <dbReference type="Proteomes" id="UP000634004"/>
    </source>
</evidence>
<sequence length="180" mass="20127">MKTLNSLKSGYLWFGRKANVLEPLALLLARLAVARVFFMSGLTKWNGLFQFNAEKYDLFLYEFFCPEEARPGALVLCKNVTEGTYSSSMQWVVERAANMAGIMEIVLPLLLVLGFTSRLAATGLLIMTLTIEFLVFPDADSWWGSHAWWAVILFVIIVRGPGVLSLDRFVGLEGPQKITA</sequence>
<evidence type="ECO:0000256" key="2">
    <source>
        <dbReference type="ARBA" id="ARBA00006679"/>
    </source>
</evidence>
<dbReference type="InterPro" id="IPR032808">
    <property type="entry name" value="DoxX"/>
</dbReference>
<comment type="similarity">
    <text evidence="2">Belongs to the DoxX family.</text>
</comment>
<evidence type="ECO:0000256" key="6">
    <source>
        <dbReference type="ARBA" id="ARBA00023136"/>
    </source>
</evidence>
<dbReference type="AlphaFoldDB" id="A0A8J3CQS2"/>
<name>A0A8J3CQS2_9PROT</name>
<comment type="caution">
    <text evidence="8">The sequence shown here is derived from an EMBL/GenBank/DDBJ whole genome shotgun (WGS) entry which is preliminary data.</text>
</comment>
<evidence type="ECO:0000256" key="1">
    <source>
        <dbReference type="ARBA" id="ARBA00004651"/>
    </source>
</evidence>
<dbReference type="PANTHER" id="PTHR33452:SF1">
    <property type="entry name" value="INNER MEMBRANE PROTEIN YPHA-RELATED"/>
    <property type="match status" value="1"/>
</dbReference>
<keyword evidence="9" id="KW-1185">Reference proteome</keyword>
<dbReference type="PANTHER" id="PTHR33452">
    <property type="entry name" value="OXIDOREDUCTASE CATD-RELATED"/>
    <property type="match status" value="1"/>
</dbReference>
<gene>
    <name evidence="8" type="ORF">GCM10009069_08310</name>
</gene>
<evidence type="ECO:0000313" key="8">
    <source>
        <dbReference type="EMBL" id="GHA87323.1"/>
    </source>
</evidence>
<dbReference type="RefSeq" id="WP_189495705.1">
    <property type="nucleotide sequence ID" value="NZ_BMZH01000002.1"/>
</dbReference>
<reference evidence="8" key="1">
    <citation type="journal article" date="2014" name="Int. J. Syst. Evol. Microbiol.">
        <title>Complete genome sequence of Corynebacterium casei LMG S-19264T (=DSM 44701T), isolated from a smear-ripened cheese.</title>
        <authorList>
            <consortium name="US DOE Joint Genome Institute (JGI-PGF)"/>
            <person name="Walter F."/>
            <person name="Albersmeier A."/>
            <person name="Kalinowski J."/>
            <person name="Ruckert C."/>
        </authorList>
    </citation>
    <scope>NUCLEOTIDE SEQUENCE</scope>
    <source>
        <strain evidence="8">KCTC 32513</strain>
    </source>
</reference>
<evidence type="ECO:0000256" key="5">
    <source>
        <dbReference type="ARBA" id="ARBA00022989"/>
    </source>
</evidence>
<keyword evidence="5 7" id="KW-1133">Transmembrane helix</keyword>
<keyword evidence="3" id="KW-1003">Cell membrane</keyword>
<dbReference type="EMBL" id="BMZH01000002">
    <property type="protein sequence ID" value="GHA87323.1"/>
    <property type="molecule type" value="Genomic_DNA"/>
</dbReference>
<protein>
    <submittedName>
        <fullName evidence="8">Membrane protein</fullName>
    </submittedName>
</protein>
<evidence type="ECO:0000256" key="7">
    <source>
        <dbReference type="SAM" id="Phobius"/>
    </source>
</evidence>
<feature type="transmembrane region" description="Helical" evidence="7">
    <location>
        <begin position="147"/>
        <end position="166"/>
    </location>
</feature>
<organism evidence="8 9">
    <name type="scientific">Algimonas arctica</name>
    <dbReference type="NCBI Taxonomy" id="1479486"/>
    <lineage>
        <taxon>Bacteria</taxon>
        <taxon>Pseudomonadati</taxon>
        <taxon>Pseudomonadota</taxon>
        <taxon>Alphaproteobacteria</taxon>
        <taxon>Maricaulales</taxon>
        <taxon>Robiginitomaculaceae</taxon>
        <taxon>Algimonas</taxon>
    </lineage>
</organism>
<reference evidence="8" key="2">
    <citation type="submission" date="2020-09" db="EMBL/GenBank/DDBJ databases">
        <authorList>
            <person name="Sun Q."/>
            <person name="Kim S."/>
        </authorList>
    </citation>
    <scope>NUCLEOTIDE SEQUENCE</scope>
    <source>
        <strain evidence="8">KCTC 32513</strain>
    </source>
</reference>
<dbReference type="InterPro" id="IPR051907">
    <property type="entry name" value="DoxX-like_oxidoreductase"/>
</dbReference>
<dbReference type="Pfam" id="PF07681">
    <property type="entry name" value="DoxX"/>
    <property type="match status" value="1"/>
</dbReference>
<accession>A0A8J3CQS2</accession>
<keyword evidence="4 7" id="KW-0812">Transmembrane</keyword>
<comment type="subcellular location">
    <subcellularLocation>
        <location evidence="1">Cell membrane</location>
        <topology evidence="1">Multi-pass membrane protein</topology>
    </subcellularLocation>
</comment>
<evidence type="ECO:0000256" key="4">
    <source>
        <dbReference type="ARBA" id="ARBA00022692"/>
    </source>
</evidence>
<dbReference type="GO" id="GO:0005886">
    <property type="term" value="C:plasma membrane"/>
    <property type="evidence" value="ECO:0007669"/>
    <property type="project" value="UniProtKB-SubCell"/>
</dbReference>
<evidence type="ECO:0000256" key="3">
    <source>
        <dbReference type="ARBA" id="ARBA00022475"/>
    </source>
</evidence>
<dbReference type="Proteomes" id="UP000634004">
    <property type="component" value="Unassembled WGS sequence"/>
</dbReference>
<feature type="transmembrane region" description="Helical" evidence="7">
    <location>
        <begin position="105"/>
        <end position="127"/>
    </location>
</feature>